<dbReference type="InterPro" id="IPR018060">
    <property type="entry name" value="HTH_AraC"/>
</dbReference>
<evidence type="ECO:0000313" key="7">
    <source>
        <dbReference type="Proteomes" id="UP000198926"/>
    </source>
</evidence>
<feature type="transmembrane region" description="Helical" evidence="4">
    <location>
        <begin position="95"/>
        <end position="114"/>
    </location>
</feature>
<dbReference type="InterPro" id="IPR009057">
    <property type="entry name" value="Homeodomain-like_sf"/>
</dbReference>
<feature type="transmembrane region" description="Helical" evidence="4">
    <location>
        <begin position="134"/>
        <end position="162"/>
    </location>
</feature>
<evidence type="ECO:0000259" key="5">
    <source>
        <dbReference type="PROSITE" id="PS01124"/>
    </source>
</evidence>
<feature type="transmembrane region" description="Helical" evidence="4">
    <location>
        <begin position="6"/>
        <end position="26"/>
    </location>
</feature>
<feature type="transmembrane region" description="Helical" evidence="4">
    <location>
        <begin position="33"/>
        <end position="52"/>
    </location>
</feature>
<dbReference type="Proteomes" id="UP000198926">
    <property type="component" value="Unassembled WGS sequence"/>
</dbReference>
<evidence type="ECO:0000256" key="4">
    <source>
        <dbReference type="SAM" id="Phobius"/>
    </source>
</evidence>
<dbReference type="GO" id="GO:0043565">
    <property type="term" value="F:sequence-specific DNA binding"/>
    <property type="evidence" value="ECO:0007669"/>
    <property type="project" value="InterPro"/>
</dbReference>
<keyword evidence="4" id="KW-1133">Transmembrane helix</keyword>
<feature type="domain" description="HTH araC/xylS-type" evidence="5">
    <location>
        <begin position="267"/>
        <end position="372"/>
    </location>
</feature>
<proteinExistence type="predicted"/>
<keyword evidence="1" id="KW-0805">Transcription regulation</keyword>
<dbReference type="Gene3D" id="1.10.10.60">
    <property type="entry name" value="Homeodomain-like"/>
    <property type="match status" value="1"/>
</dbReference>
<dbReference type="PRINTS" id="PR00032">
    <property type="entry name" value="HTHARAC"/>
</dbReference>
<dbReference type="PANTHER" id="PTHR43280:SF29">
    <property type="entry name" value="ARAC-FAMILY TRANSCRIPTIONAL REGULATOR"/>
    <property type="match status" value="1"/>
</dbReference>
<dbReference type="AlphaFoldDB" id="A0A1I6LR77"/>
<evidence type="ECO:0000256" key="3">
    <source>
        <dbReference type="ARBA" id="ARBA00023163"/>
    </source>
</evidence>
<reference evidence="6 7" key="1">
    <citation type="submission" date="2016-10" db="EMBL/GenBank/DDBJ databases">
        <authorList>
            <person name="de Groot N.N."/>
        </authorList>
    </citation>
    <scope>NUCLEOTIDE SEQUENCE [LARGE SCALE GENOMIC DNA]</scope>
    <source>
        <strain evidence="6 7">DSM 29433</strain>
    </source>
</reference>
<keyword evidence="7" id="KW-1185">Reference proteome</keyword>
<keyword evidence="2" id="KW-0238">DNA-binding</keyword>
<keyword evidence="4" id="KW-0472">Membrane</keyword>
<dbReference type="GO" id="GO:0003700">
    <property type="term" value="F:DNA-binding transcription factor activity"/>
    <property type="evidence" value="ECO:0007669"/>
    <property type="project" value="InterPro"/>
</dbReference>
<dbReference type="Pfam" id="PF12833">
    <property type="entry name" value="HTH_18"/>
    <property type="match status" value="1"/>
</dbReference>
<protein>
    <submittedName>
        <fullName evidence="6">Transcriptional regulator, AraC family</fullName>
    </submittedName>
</protein>
<gene>
    <name evidence="6" type="ORF">SAMN05444714_0802</name>
</gene>
<name>A0A1I6LR77_9RHOB</name>
<dbReference type="InterPro" id="IPR018062">
    <property type="entry name" value="HTH_AraC-typ_CS"/>
</dbReference>
<evidence type="ECO:0000256" key="1">
    <source>
        <dbReference type="ARBA" id="ARBA00023015"/>
    </source>
</evidence>
<dbReference type="SUPFAM" id="SSF46689">
    <property type="entry name" value="Homeodomain-like"/>
    <property type="match status" value="1"/>
</dbReference>
<dbReference type="PROSITE" id="PS00041">
    <property type="entry name" value="HTH_ARAC_FAMILY_1"/>
    <property type="match status" value="1"/>
</dbReference>
<accession>A0A1I6LR77</accession>
<evidence type="ECO:0000256" key="2">
    <source>
        <dbReference type="ARBA" id="ARBA00023125"/>
    </source>
</evidence>
<sequence>MDSAALLTLSGISLGVALSGLLTVVPRQRYLRAMLGLGAVYFAFVGMLALPLVRTFAGDALLNYMPVLLVLLSVLPPAFFHYIQAKTSPTAPLPVPWRDLIMPAASLVVCIGYWTLPAQTKEMMFLEGELPLGFWPGALALLTFFLLVLWLPVSLAYVVAILRRLRIYRAHIRQLYSDADERDLRWVDVLMALIVLIWITGAGSLADENFADGRLFVAELFLVLIGAGLLVLNIFAPVKIVDARAPAPEPEPDIKYARSALTDDHAAKLAGRIEAAMKKDALYLDPGLSLQKLSQHVGALPNQVSQTLNQEIGASFFDYVARHRIEASKPLIAAGELSVLDVALEVGFNSRSTFYKAFNRETGMTPKDYRRMGQDAA</sequence>
<organism evidence="6 7">
    <name type="scientific">Yoonia litorea</name>
    <dbReference type="NCBI Taxonomy" id="1123755"/>
    <lineage>
        <taxon>Bacteria</taxon>
        <taxon>Pseudomonadati</taxon>
        <taxon>Pseudomonadota</taxon>
        <taxon>Alphaproteobacteria</taxon>
        <taxon>Rhodobacterales</taxon>
        <taxon>Paracoccaceae</taxon>
        <taxon>Yoonia</taxon>
    </lineage>
</organism>
<keyword evidence="3" id="KW-0804">Transcription</keyword>
<dbReference type="PROSITE" id="PS01124">
    <property type="entry name" value="HTH_ARAC_FAMILY_2"/>
    <property type="match status" value="1"/>
</dbReference>
<dbReference type="EMBL" id="FOZM01000001">
    <property type="protein sequence ID" value="SFS05752.1"/>
    <property type="molecule type" value="Genomic_DNA"/>
</dbReference>
<feature type="transmembrane region" description="Helical" evidence="4">
    <location>
        <begin position="183"/>
        <end position="203"/>
    </location>
</feature>
<feature type="transmembrane region" description="Helical" evidence="4">
    <location>
        <begin position="215"/>
        <end position="236"/>
    </location>
</feature>
<evidence type="ECO:0000313" key="6">
    <source>
        <dbReference type="EMBL" id="SFS05752.1"/>
    </source>
</evidence>
<feature type="transmembrane region" description="Helical" evidence="4">
    <location>
        <begin position="64"/>
        <end position="83"/>
    </location>
</feature>
<dbReference type="STRING" id="1123755.SAMN05444714_0802"/>
<dbReference type="SMART" id="SM00342">
    <property type="entry name" value="HTH_ARAC"/>
    <property type="match status" value="1"/>
</dbReference>
<dbReference type="InterPro" id="IPR020449">
    <property type="entry name" value="Tscrpt_reg_AraC-type_HTH"/>
</dbReference>
<keyword evidence="4" id="KW-0812">Transmembrane</keyword>
<dbReference type="PANTHER" id="PTHR43280">
    <property type="entry name" value="ARAC-FAMILY TRANSCRIPTIONAL REGULATOR"/>
    <property type="match status" value="1"/>
</dbReference>